<dbReference type="PROSITE" id="PS00463">
    <property type="entry name" value="ZN2_CY6_FUNGAL_1"/>
    <property type="match status" value="1"/>
</dbReference>
<dbReference type="InterPro" id="IPR001138">
    <property type="entry name" value="Zn2Cys6_DnaBD"/>
</dbReference>
<evidence type="ECO:0000256" key="3">
    <source>
        <dbReference type="SAM" id="MobiDB-lite"/>
    </source>
</evidence>
<evidence type="ECO:0000256" key="2">
    <source>
        <dbReference type="SAM" id="Coils"/>
    </source>
</evidence>
<dbReference type="GO" id="GO:0008270">
    <property type="term" value="F:zinc ion binding"/>
    <property type="evidence" value="ECO:0007669"/>
    <property type="project" value="InterPro"/>
</dbReference>
<dbReference type="InterPro" id="IPR053187">
    <property type="entry name" value="Notoamide_regulator"/>
</dbReference>
<dbReference type="STRING" id="105696.A0A1Y2LS52"/>
<gene>
    <name evidence="5" type="ORF">B5807_08846</name>
</gene>
<feature type="domain" description="Zn(2)-C6 fungal-type" evidence="4">
    <location>
        <begin position="48"/>
        <end position="78"/>
    </location>
</feature>
<keyword evidence="6" id="KW-1185">Reference proteome</keyword>
<dbReference type="SUPFAM" id="SSF57701">
    <property type="entry name" value="Zn2/Cys6 DNA-binding domain"/>
    <property type="match status" value="1"/>
</dbReference>
<protein>
    <recommendedName>
        <fullName evidence="4">Zn(2)-C6 fungal-type domain-containing protein</fullName>
    </recommendedName>
</protein>
<dbReference type="Proteomes" id="UP000193240">
    <property type="component" value="Unassembled WGS sequence"/>
</dbReference>
<sequence length="730" mass="83295">MHLRLMSVTTMSNFRALQPAPMDQEPTPQPQSRPILTSKPKRTVTLGACVACRKRKSKCDGNRPVCTCCSQKDTECIYELGPNEKPSQAMKRKNEEMQGELSNLRQLYDFLRLRPEYEAIEVLKRIRSNSPDVPQSQRIQELADFVRHGDLLVNQPLHTPPLNHTERNTSPPITLPPLRQALDSSSIREPYYLPFPSISPMGFDGPATQRRRHTQEQSARTDCQSSLPKPTSIEAILHTPPNAAVDDLAAEPRLGYVSNWTRVSEDRGFLAHLFTIWTEREYVYYHFLDREALLADMSCGRNDFCSELLVNAVLASACFHSSAVKDRNRPLSEHSIQTSFYYEARRLWDLQDGNDHLTKVQAGMILYLVLAKYGRDREGHPFLTDACKSAKNLGLFDFESPHNRTAPTHISVDRWNRARAVTAWALHNFHLSMAITYSFPVIIKSLPSMPVPSLESETLFRSECALHIILHDCVSIIQDSEYINPHDAQCADRIEACFSRLRSWWYSRPSTLDPDKYPSQVHLLCAMQYNINVVKLFRPILDRETTAEHAKSYIDRARSVIAASLREIRRLVTLHDTHHGWSHAITFVIHGITVASFGTLDEISHDRPLLSRSADNERYQGLVTCLRALTVLLSYSYYAQPIFRLLAQNCAALGVHLPAEVQNALDYCTSEDWTKHAAEWISSQYIADTRSVEQDTEEMRMDAVISRWENLTLHEKQALALRKGKGRAEF</sequence>
<dbReference type="EMBL" id="KZ107850">
    <property type="protein sequence ID" value="OSS46703.1"/>
    <property type="molecule type" value="Genomic_DNA"/>
</dbReference>
<accession>A0A1Y2LS52</accession>
<dbReference type="CDD" id="cd00067">
    <property type="entry name" value="GAL4"/>
    <property type="match status" value="1"/>
</dbReference>
<dbReference type="Gene3D" id="4.10.240.10">
    <property type="entry name" value="Zn(2)-C6 fungal-type DNA-binding domain"/>
    <property type="match status" value="1"/>
</dbReference>
<dbReference type="Pfam" id="PF00172">
    <property type="entry name" value="Zn_clus"/>
    <property type="match status" value="1"/>
</dbReference>
<dbReference type="CDD" id="cd12148">
    <property type="entry name" value="fungal_TF_MHR"/>
    <property type="match status" value="1"/>
</dbReference>
<keyword evidence="1" id="KW-0539">Nucleus</keyword>
<dbReference type="SMART" id="SM00066">
    <property type="entry name" value="GAL4"/>
    <property type="match status" value="1"/>
</dbReference>
<feature type="region of interest" description="Disordered" evidence="3">
    <location>
        <begin position="203"/>
        <end position="227"/>
    </location>
</feature>
<feature type="coiled-coil region" evidence="2">
    <location>
        <begin position="87"/>
        <end position="114"/>
    </location>
</feature>
<keyword evidence="2" id="KW-0175">Coiled coil</keyword>
<evidence type="ECO:0000313" key="5">
    <source>
        <dbReference type="EMBL" id="OSS46703.1"/>
    </source>
</evidence>
<feature type="compositionally biased region" description="Polar residues" evidence="3">
    <location>
        <begin position="216"/>
        <end position="227"/>
    </location>
</feature>
<evidence type="ECO:0000256" key="1">
    <source>
        <dbReference type="ARBA" id="ARBA00023242"/>
    </source>
</evidence>
<dbReference type="InParanoid" id="A0A1Y2LS52"/>
<organism evidence="5 6">
    <name type="scientific">Epicoccum nigrum</name>
    <name type="common">Soil fungus</name>
    <name type="synonym">Epicoccum purpurascens</name>
    <dbReference type="NCBI Taxonomy" id="105696"/>
    <lineage>
        <taxon>Eukaryota</taxon>
        <taxon>Fungi</taxon>
        <taxon>Dikarya</taxon>
        <taxon>Ascomycota</taxon>
        <taxon>Pezizomycotina</taxon>
        <taxon>Dothideomycetes</taxon>
        <taxon>Pleosporomycetidae</taxon>
        <taxon>Pleosporales</taxon>
        <taxon>Pleosporineae</taxon>
        <taxon>Didymellaceae</taxon>
        <taxon>Epicoccum</taxon>
    </lineage>
</organism>
<evidence type="ECO:0000313" key="6">
    <source>
        <dbReference type="Proteomes" id="UP000193240"/>
    </source>
</evidence>
<dbReference type="AlphaFoldDB" id="A0A1Y2LS52"/>
<feature type="region of interest" description="Disordered" evidence="3">
    <location>
        <begin position="157"/>
        <end position="178"/>
    </location>
</feature>
<dbReference type="PROSITE" id="PS50048">
    <property type="entry name" value="ZN2_CY6_FUNGAL_2"/>
    <property type="match status" value="1"/>
</dbReference>
<dbReference type="InterPro" id="IPR036864">
    <property type="entry name" value="Zn2-C6_fun-type_DNA-bd_sf"/>
</dbReference>
<dbReference type="PANTHER" id="PTHR47256:SF1">
    <property type="entry name" value="ZN(II)2CYS6 TRANSCRIPTION FACTOR (EUROFUNG)"/>
    <property type="match status" value="1"/>
</dbReference>
<dbReference type="GO" id="GO:0000981">
    <property type="term" value="F:DNA-binding transcription factor activity, RNA polymerase II-specific"/>
    <property type="evidence" value="ECO:0007669"/>
    <property type="project" value="InterPro"/>
</dbReference>
<reference evidence="5 6" key="1">
    <citation type="journal article" date="2017" name="Genome Announc.">
        <title>Genome sequence of the saprophytic ascomycete Epicoccum nigrum ICMP 19927 strain isolated from New Zealand.</title>
        <authorList>
            <person name="Fokin M."/>
            <person name="Fleetwood D."/>
            <person name="Weir B.S."/>
            <person name="Villas-Boas S.G."/>
        </authorList>
    </citation>
    <scope>NUCLEOTIDE SEQUENCE [LARGE SCALE GENOMIC DNA]</scope>
    <source>
        <strain evidence="5 6">ICMP 19927</strain>
    </source>
</reference>
<proteinExistence type="predicted"/>
<name>A0A1Y2LS52_EPING</name>
<evidence type="ECO:0000259" key="4">
    <source>
        <dbReference type="PROSITE" id="PS50048"/>
    </source>
</evidence>
<feature type="region of interest" description="Disordered" evidence="3">
    <location>
        <begin position="16"/>
        <end position="37"/>
    </location>
</feature>
<dbReference type="PANTHER" id="PTHR47256">
    <property type="entry name" value="ZN(II)2CYS6 TRANSCRIPTION FACTOR (EUROFUNG)-RELATED"/>
    <property type="match status" value="1"/>
</dbReference>
<dbReference type="OMA" id="QPAPMDQ"/>